<dbReference type="Gene3D" id="1.25.40.10">
    <property type="entry name" value="Tetratricopeptide repeat domain"/>
    <property type="match status" value="1"/>
</dbReference>
<proteinExistence type="predicted"/>
<dbReference type="InterPro" id="IPR011990">
    <property type="entry name" value="TPR-like_helical_dom_sf"/>
</dbReference>
<accession>A0ABP4Q3L5</accession>
<sequence length="256" mass="28194">MSTLAAAYVVKAAHQLMLAGQWTTAINLLTATHADDLTEHTALALALAEVTVDYDFGRDTDHVSAALAAVPDNSWDVNLLKIRKDYATALSQSGAYDLRDRLLTLIDEAPDDNRRGRANFWAGAIADNVYEQPDLAFEHYEVALKLAEKCDDDLLAGQALRHLGYHARAAGDLVLARNQLERSTELLQKAGHLRPTLAQQSLLAALLRDEGDTAGSRALATEVNRWARQLDVPFIINETEQLMNQPATRTPPEHQH</sequence>
<reference evidence="2" key="1">
    <citation type="journal article" date="2019" name="Int. J. Syst. Evol. Microbiol.">
        <title>The Global Catalogue of Microorganisms (GCM) 10K type strain sequencing project: providing services to taxonomists for standard genome sequencing and annotation.</title>
        <authorList>
            <consortium name="The Broad Institute Genomics Platform"/>
            <consortium name="The Broad Institute Genome Sequencing Center for Infectious Disease"/>
            <person name="Wu L."/>
            <person name="Ma J."/>
        </authorList>
    </citation>
    <scope>NUCLEOTIDE SEQUENCE [LARGE SCALE GENOMIC DNA]</scope>
    <source>
        <strain evidence="2">JCM 15572</strain>
    </source>
</reference>
<dbReference type="SUPFAM" id="SSF48452">
    <property type="entry name" value="TPR-like"/>
    <property type="match status" value="1"/>
</dbReference>
<organism evidence="1 2">
    <name type="scientific">Kribbella hippodromi</name>
    <dbReference type="NCBI Taxonomy" id="434347"/>
    <lineage>
        <taxon>Bacteria</taxon>
        <taxon>Bacillati</taxon>
        <taxon>Actinomycetota</taxon>
        <taxon>Actinomycetes</taxon>
        <taxon>Propionibacteriales</taxon>
        <taxon>Kribbellaceae</taxon>
        <taxon>Kribbella</taxon>
    </lineage>
</organism>
<dbReference type="RefSeq" id="WP_344239548.1">
    <property type="nucleotide sequence ID" value="NZ_BAAAPH010000026.1"/>
</dbReference>
<evidence type="ECO:0008006" key="3">
    <source>
        <dbReference type="Google" id="ProtNLM"/>
    </source>
</evidence>
<name>A0ABP4Q3L5_9ACTN</name>
<dbReference type="EMBL" id="BAAAPH010000026">
    <property type="protein sequence ID" value="GAA1598621.1"/>
    <property type="molecule type" value="Genomic_DNA"/>
</dbReference>
<evidence type="ECO:0000313" key="2">
    <source>
        <dbReference type="Proteomes" id="UP001501705"/>
    </source>
</evidence>
<keyword evidence="2" id="KW-1185">Reference proteome</keyword>
<evidence type="ECO:0000313" key="1">
    <source>
        <dbReference type="EMBL" id="GAA1598621.1"/>
    </source>
</evidence>
<comment type="caution">
    <text evidence="1">The sequence shown here is derived from an EMBL/GenBank/DDBJ whole genome shotgun (WGS) entry which is preliminary data.</text>
</comment>
<dbReference type="Proteomes" id="UP001501705">
    <property type="component" value="Unassembled WGS sequence"/>
</dbReference>
<protein>
    <recommendedName>
        <fullName evidence="3">Tetratricopeptide repeat protein</fullName>
    </recommendedName>
</protein>
<gene>
    <name evidence="1" type="ORF">GCM10009804_63980</name>
</gene>